<dbReference type="InterPro" id="IPR000086">
    <property type="entry name" value="NUDIX_hydrolase_dom"/>
</dbReference>
<dbReference type="Gene3D" id="3.30.428.10">
    <property type="entry name" value="HIT-like"/>
    <property type="match status" value="1"/>
</dbReference>
<feature type="domain" description="Nudix hydrolase" evidence="7">
    <location>
        <begin position="170"/>
        <end position="293"/>
    </location>
</feature>
<feature type="active site" description="Tele-AMP-histidine intermediate" evidence="3">
    <location>
        <position position="120"/>
    </location>
</feature>
<dbReference type="Gene3D" id="3.90.79.10">
    <property type="entry name" value="Nucleoside Triphosphate Pyrophosphohydrolase"/>
    <property type="match status" value="1"/>
</dbReference>
<evidence type="ECO:0000256" key="4">
    <source>
        <dbReference type="PIRSR" id="PIRSR639383-2"/>
    </source>
</evidence>
<feature type="domain" description="HIT" evidence="6">
    <location>
        <begin position="23"/>
        <end position="133"/>
    </location>
</feature>
<dbReference type="Pfam" id="PF01230">
    <property type="entry name" value="HIT"/>
    <property type="match status" value="1"/>
</dbReference>
<dbReference type="PROSITE" id="PS51462">
    <property type="entry name" value="NUDIX"/>
    <property type="match status" value="1"/>
</dbReference>
<dbReference type="STRING" id="479434.Sthe_2742"/>
<feature type="binding site" evidence="4">
    <location>
        <position position="122"/>
    </location>
    <ligand>
        <name>substrate</name>
    </ligand>
</feature>
<dbReference type="eggNOG" id="COG0537">
    <property type="taxonomic scope" value="Bacteria"/>
</dbReference>
<dbReference type="InterPro" id="IPR020084">
    <property type="entry name" value="NUDIX_hydrolase_CS"/>
</dbReference>
<keyword evidence="1" id="KW-0547">Nucleotide-binding</keyword>
<proteinExistence type="predicted"/>
<dbReference type="InterPro" id="IPR015797">
    <property type="entry name" value="NUDIX_hydrolase-like_dom_sf"/>
</dbReference>
<gene>
    <name evidence="8" type="ordered locus">Sthe_2742</name>
</gene>
<dbReference type="InterPro" id="IPR011146">
    <property type="entry name" value="HIT-like"/>
</dbReference>
<reference evidence="8 9" key="2">
    <citation type="journal article" date="2010" name="Stand. Genomic Sci.">
        <title>Complete genome sequence of Desulfohalobium retbaense type strain (HR(100)).</title>
        <authorList>
            <person name="Spring S."/>
            <person name="Nolan M."/>
            <person name="Lapidus A."/>
            <person name="Glavina Del Rio T."/>
            <person name="Copeland A."/>
            <person name="Tice H."/>
            <person name="Cheng J.F."/>
            <person name="Lucas S."/>
            <person name="Land M."/>
            <person name="Chen F."/>
            <person name="Bruce D."/>
            <person name="Goodwin L."/>
            <person name="Pitluck S."/>
            <person name="Ivanova N."/>
            <person name="Mavromatis K."/>
            <person name="Mikhailova N."/>
            <person name="Pati A."/>
            <person name="Chen A."/>
            <person name="Palaniappan K."/>
            <person name="Hauser L."/>
            <person name="Chang Y.J."/>
            <person name="Jeffries C.D."/>
            <person name="Munk C."/>
            <person name="Kiss H."/>
            <person name="Chain P."/>
            <person name="Han C."/>
            <person name="Brettin T."/>
            <person name="Detter J.C."/>
            <person name="Schuler E."/>
            <person name="Goker M."/>
            <person name="Rohde M."/>
            <person name="Bristow J."/>
            <person name="Eisen J.A."/>
            <person name="Markowitz V."/>
            <person name="Hugenholtz P."/>
            <person name="Kyrpides N.C."/>
            <person name="Klenk H.P."/>
        </authorList>
    </citation>
    <scope>NUCLEOTIDE SEQUENCE [LARGE SCALE GENOMIC DNA]</scope>
    <source>
        <strain evidence="9">ATCC 49802 / DSM 20745 / S 6022</strain>
    </source>
</reference>
<protein>
    <submittedName>
        <fullName evidence="8">NUDIX hydrolase</fullName>
    </submittedName>
</protein>
<dbReference type="InterPro" id="IPR036265">
    <property type="entry name" value="HIT-like_sf"/>
</dbReference>
<dbReference type="GO" id="GO:0016787">
    <property type="term" value="F:hydrolase activity"/>
    <property type="evidence" value="ECO:0007669"/>
    <property type="project" value="UniProtKB-KW"/>
</dbReference>
<feature type="short sequence motif" description="Histidine triad motif" evidence="5">
    <location>
        <begin position="118"/>
        <end position="122"/>
    </location>
</feature>
<evidence type="ECO:0000313" key="8">
    <source>
        <dbReference type="EMBL" id="ACZ40156.1"/>
    </source>
</evidence>
<dbReference type="HOGENOM" id="CLU_063052_0_0_0"/>
<organism evidence="8 9">
    <name type="scientific">Sphaerobacter thermophilus (strain ATCC 49802 / DSM 20745 / KCCM 41009 / NCIMB 13125 / S 6022)</name>
    <dbReference type="NCBI Taxonomy" id="479434"/>
    <lineage>
        <taxon>Bacteria</taxon>
        <taxon>Pseudomonadati</taxon>
        <taxon>Thermomicrobiota</taxon>
        <taxon>Thermomicrobia</taxon>
        <taxon>Sphaerobacterales</taxon>
        <taxon>Sphaerobacterineae</taxon>
        <taxon>Sphaerobacteraceae</taxon>
        <taxon>Sphaerobacter</taxon>
    </lineage>
</organism>
<dbReference type="PANTHER" id="PTHR42997">
    <property type="entry name" value="HIT FAMILY HYDROLASE"/>
    <property type="match status" value="1"/>
</dbReference>
<dbReference type="OrthoDB" id="9784774at2"/>
<dbReference type="InParanoid" id="D1C8L3"/>
<dbReference type="eggNOG" id="COG0494">
    <property type="taxonomic scope" value="Bacteria"/>
</dbReference>
<evidence type="ECO:0000259" key="6">
    <source>
        <dbReference type="PROSITE" id="PS51084"/>
    </source>
</evidence>
<dbReference type="AlphaFoldDB" id="D1C8L3"/>
<evidence type="ECO:0000256" key="3">
    <source>
        <dbReference type="PIRSR" id="PIRSR639383-1"/>
    </source>
</evidence>
<dbReference type="Pfam" id="PF00293">
    <property type="entry name" value="NUDIX"/>
    <property type="match status" value="1"/>
</dbReference>
<feature type="binding site" evidence="4">
    <location>
        <begin position="112"/>
        <end position="115"/>
    </location>
    <ligand>
        <name>substrate</name>
    </ligand>
</feature>
<dbReference type="SUPFAM" id="SSF54197">
    <property type="entry name" value="HIT-like"/>
    <property type="match status" value="1"/>
</dbReference>
<evidence type="ECO:0000256" key="1">
    <source>
        <dbReference type="ARBA" id="ARBA00022741"/>
    </source>
</evidence>
<dbReference type="RefSeq" id="WP_012873194.1">
    <property type="nucleotide sequence ID" value="NC_013524.1"/>
</dbReference>
<name>D1C8L3_SPHTD</name>
<sequence>MERLWTPWRMRYVGGEAREPGCIFCLRPAGDDDVESLILHRGTTAFVIMNLYPYNTGHVMVVPYQHAATLADLPPETVTEVFGLLPWVTAAQQRTLRCEGFNIGLNIGSVAGAGVADHLHVHVVPRWEGDANFMPIVANTMVLPELIPVTYAKLRAELVVSGLGREADDRALPQAGAVVLVPEERKVAIRRARDGSLVLPKGHIEPGEAAWQAAVREVGEEMGLRAQVAGWAGSSRFTVDGEEKLVAYLTVTAEPGPDWDAHLGVDTLLLDPEEAVAALTHDAARDILRAALDRAGSLLGAGA</sequence>
<accession>D1C8L3</accession>
<dbReference type="PROSITE" id="PS51084">
    <property type="entry name" value="HIT_2"/>
    <property type="match status" value="1"/>
</dbReference>
<evidence type="ECO:0000313" key="9">
    <source>
        <dbReference type="Proteomes" id="UP000002027"/>
    </source>
</evidence>
<dbReference type="SUPFAM" id="SSF55811">
    <property type="entry name" value="Nudix"/>
    <property type="match status" value="1"/>
</dbReference>
<keyword evidence="2 8" id="KW-0378">Hydrolase</keyword>
<dbReference type="Proteomes" id="UP000002027">
    <property type="component" value="Chromosome 2"/>
</dbReference>
<dbReference type="PROSITE" id="PS00893">
    <property type="entry name" value="NUDIX_BOX"/>
    <property type="match status" value="1"/>
</dbReference>
<evidence type="ECO:0000259" key="7">
    <source>
        <dbReference type="PROSITE" id="PS51462"/>
    </source>
</evidence>
<dbReference type="InterPro" id="IPR039383">
    <property type="entry name" value="FHIT"/>
</dbReference>
<evidence type="ECO:0000256" key="5">
    <source>
        <dbReference type="PROSITE-ProRule" id="PRU00464"/>
    </source>
</evidence>
<keyword evidence="9" id="KW-1185">Reference proteome</keyword>
<evidence type="ECO:0000256" key="2">
    <source>
        <dbReference type="ARBA" id="ARBA00022801"/>
    </source>
</evidence>
<dbReference type="EMBL" id="CP001824">
    <property type="protein sequence ID" value="ACZ40156.1"/>
    <property type="molecule type" value="Genomic_DNA"/>
</dbReference>
<dbReference type="CDD" id="cd01275">
    <property type="entry name" value="FHIT"/>
    <property type="match status" value="1"/>
</dbReference>
<dbReference type="KEGG" id="sti:Sthe_2742"/>
<reference evidence="9" key="1">
    <citation type="submission" date="2009-11" db="EMBL/GenBank/DDBJ databases">
        <title>The complete chromosome 2 of Sphaerobacter thermophilus DSM 20745.</title>
        <authorList>
            <person name="Lucas S."/>
            <person name="Copeland A."/>
            <person name="Lapidus A."/>
            <person name="Glavina del Rio T."/>
            <person name="Dalin E."/>
            <person name="Tice H."/>
            <person name="Bruce D."/>
            <person name="Goodwin L."/>
            <person name="Pitluck S."/>
            <person name="Kyrpides N."/>
            <person name="Mavromatis K."/>
            <person name="Ivanova N."/>
            <person name="Mikhailova N."/>
            <person name="LaButti K.M."/>
            <person name="Clum A."/>
            <person name="Sun H.I."/>
            <person name="Brettin T."/>
            <person name="Detter J.C."/>
            <person name="Han C."/>
            <person name="Larimer F."/>
            <person name="Land M."/>
            <person name="Hauser L."/>
            <person name="Markowitz V."/>
            <person name="Cheng J.F."/>
            <person name="Hugenholtz P."/>
            <person name="Woyke T."/>
            <person name="Wu D."/>
            <person name="Steenblock K."/>
            <person name="Schneider S."/>
            <person name="Pukall R."/>
            <person name="Goeker M."/>
            <person name="Klenk H.P."/>
            <person name="Eisen J.A."/>
        </authorList>
    </citation>
    <scope>NUCLEOTIDE SEQUENCE [LARGE SCALE GENOMIC DNA]</scope>
    <source>
        <strain evidence="9">ATCC 49802 / DSM 20745 / S 6022</strain>
    </source>
</reference>
<dbReference type="InterPro" id="IPR052908">
    <property type="entry name" value="AP-4-A_phosphorylase"/>
</dbReference>
<feature type="binding site" evidence="4">
    <location>
        <position position="50"/>
    </location>
    <ligand>
        <name>substrate</name>
    </ligand>
</feature>
<dbReference type="PANTHER" id="PTHR42997:SF1">
    <property type="entry name" value="AP-4-A PHOSPHORYLASE"/>
    <property type="match status" value="1"/>
</dbReference>
<dbReference type="GO" id="GO:0000166">
    <property type="term" value="F:nucleotide binding"/>
    <property type="evidence" value="ECO:0007669"/>
    <property type="project" value="UniProtKB-KW"/>
</dbReference>